<organism evidence="2 3">
    <name type="scientific">Stylosanthes scabra</name>
    <dbReference type="NCBI Taxonomy" id="79078"/>
    <lineage>
        <taxon>Eukaryota</taxon>
        <taxon>Viridiplantae</taxon>
        <taxon>Streptophyta</taxon>
        <taxon>Embryophyta</taxon>
        <taxon>Tracheophyta</taxon>
        <taxon>Spermatophyta</taxon>
        <taxon>Magnoliopsida</taxon>
        <taxon>eudicotyledons</taxon>
        <taxon>Gunneridae</taxon>
        <taxon>Pentapetalae</taxon>
        <taxon>rosids</taxon>
        <taxon>fabids</taxon>
        <taxon>Fabales</taxon>
        <taxon>Fabaceae</taxon>
        <taxon>Papilionoideae</taxon>
        <taxon>50 kb inversion clade</taxon>
        <taxon>dalbergioids sensu lato</taxon>
        <taxon>Dalbergieae</taxon>
        <taxon>Pterocarpus clade</taxon>
        <taxon>Stylosanthes</taxon>
    </lineage>
</organism>
<evidence type="ECO:0000313" key="2">
    <source>
        <dbReference type="EMBL" id="MED6159977.1"/>
    </source>
</evidence>
<gene>
    <name evidence="2" type="ORF">PIB30_047213</name>
</gene>
<comment type="caution">
    <text evidence="2">The sequence shown here is derived from an EMBL/GenBank/DDBJ whole genome shotgun (WGS) entry which is preliminary data.</text>
</comment>
<protein>
    <submittedName>
        <fullName evidence="2">Uncharacterized protein</fullName>
    </submittedName>
</protein>
<sequence length="167" mass="18797">MYAIGGYFMHEYGIIKVWMGEEVKKITQEEAYVQGLENANHRPLATTTNHHQPKPPTDPHQQPPPSFSLSHSHSHTGHTYPSERRVPSHRRRSSVVPAKSSLVVFKLGAISALVSGSLPFRFPSVSATVVVFRSNFFDVRLTILRSLMVMSKGILRVRYYVTPAGRE</sequence>
<evidence type="ECO:0000313" key="3">
    <source>
        <dbReference type="Proteomes" id="UP001341840"/>
    </source>
</evidence>
<name>A0ABU6UFC3_9FABA</name>
<keyword evidence="3" id="KW-1185">Reference proteome</keyword>
<feature type="compositionally biased region" description="Pro residues" evidence="1">
    <location>
        <begin position="54"/>
        <end position="66"/>
    </location>
</feature>
<dbReference type="EMBL" id="JASCZI010121129">
    <property type="protein sequence ID" value="MED6159977.1"/>
    <property type="molecule type" value="Genomic_DNA"/>
</dbReference>
<accession>A0ABU6UFC3</accession>
<reference evidence="2 3" key="1">
    <citation type="journal article" date="2023" name="Plants (Basel)">
        <title>Bridging the Gap: Combining Genomics and Transcriptomics Approaches to Understand Stylosanthes scabra, an Orphan Legume from the Brazilian Caatinga.</title>
        <authorList>
            <person name="Ferreira-Neto J.R.C."/>
            <person name="da Silva M.D."/>
            <person name="Binneck E."/>
            <person name="de Melo N.F."/>
            <person name="da Silva R.H."/>
            <person name="de Melo A.L.T.M."/>
            <person name="Pandolfi V."/>
            <person name="Bustamante F.O."/>
            <person name="Brasileiro-Vidal A.C."/>
            <person name="Benko-Iseppon A.M."/>
        </authorList>
    </citation>
    <scope>NUCLEOTIDE SEQUENCE [LARGE SCALE GENOMIC DNA]</scope>
    <source>
        <tissue evidence="2">Leaves</tissue>
    </source>
</reference>
<dbReference type="Proteomes" id="UP001341840">
    <property type="component" value="Unassembled WGS sequence"/>
</dbReference>
<evidence type="ECO:0000256" key="1">
    <source>
        <dbReference type="SAM" id="MobiDB-lite"/>
    </source>
</evidence>
<proteinExistence type="predicted"/>
<feature type="region of interest" description="Disordered" evidence="1">
    <location>
        <begin position="44"/>
        <end position="92"/>
    </location>
</feature>